<dbReference type="Gene3D" id="3.10.180.10">
    <property type="entry name" value="2,3-Dihydroxybiphenyl 1,2-Dioxygenase, domain 1"/>
    <property type="match status" value="1"/>
</dbReference>
<dbReference type="Pfam" id="PF00903">
    <property type="entry name" value="Glyoxalase"/>
    <property type="match status" value="1"/>
</dbReference>
<dbReference type="PROSITE" id="PS51819">
    <property type="entry name" value="VOC"/>
    <property type="match status" value="1"/>
</dbReference>
<reference evidence="2 3" key="1">
    <citation type="submission" date="2018-01" db="EMBL/GenBank/DDBJ databases">
        <title>Draft genome sequence of Salinispora sp. 13K206.</title>
        <authorList>
            <person name="Sahin N."/>
            <person name="Saygin H."/>
            <person name="Ay H."/>
        </authorList>
    </citation>
    <scope>NUCLEOTIDE SEQUENCE [LARGE SCALE GENOMIC DNA]</scope>
    <source>
        <strain evidence="2 3">13K206</strain>
    </source>
</reference>
<organism evidence="2 3">
    <name type="scientific">Micromonospora deserti</name>
    <dbReference type="NCBI Taxonomy" id="2070366"/>
    <lineage>
        <taxon>Bacteria</taxon>
        <taxon>Bacillati</taxon>
        <taxon>Actinomycetota</taxon>
        <taxon>Actinomycetes</taxon>
        <taxon>Micromonosporales</taxon>
        <taxon>Micromonosporaceae</taxon>
        <taxon>Micromonospora</taxon>
    </lineage>
</organism>
<dbReference type="RefSeq" id="WP_111134697.1">
    <property type="nucleotide sequence ID" value="NZ_POUB01000082.1"/>
</dbReference>
<sequence>MTPRFDLIGMTTTDMARTLDFYRRLGVAFPPGAESEPHVEVTLPGGVRLAWDTVDTVRSFDPGWSPPSGSPRVNLAFRCADPTEVDRRYAALTDAGFHGHRTPWDADWGQRYAVLHDPDGTGVDLFAPLPAD</sequence>
<dbReference type="EMBL" id="POUB01000082">
    <property type="protein sequence ID" value="PZF98091.1"/>
    <property type="molecule type" value="Genomic_DNA"/>
</dbReference>
<dbReference type="PANTHER" id="PTHR36503">
    <property type="entry name" value="BLR2520 PROTEIN"/>
    <property type="match status" value="1"/>
</dbReference>
<protein>
    <submittedName>
        <fullName evidence="2">Glyoxalase</fullName>
    </submittedName>
</protein>
<dbReference type="InterPro" id="IPR029068">
    <property type="entry name" value="Glyas_Bleomycin-R_OHBP_Dase"/>
</dbReference>
<dbReference type="InterPro" id="IPR004360">
    <property type="entry name" value="Glyas_Fos-R_dOase_dom"/>
</dbReference>
<dbReference type="PANTHER" id="PTHR36503:SF3">
    <property type="entry name" value="BLR0126 PROTEIN"/>
    <property type="match status" value="1"/>
</dbReference>
<evidence type="ECO:0000313" key="2">
    <source>
        <dbReference type="EMBL" id="PZF98091.1"/>
    </source>
</evidence>
<dbReference type="Proteomes" id="UP000248749">
    <property type="component" value="Unassembled WGS sequence"/>
</dbReference>
<evidence type="ECO:0000313" key="3">
    <source>
        <dbReference type="Proteomes" id="UP000248749"/>
    </source>
</evidence>
<keyword evidence="3" id="KW-1185">Reference proteome</keyword>
<accession>A0A2W2CFF0</accession>
<comment type="caution">
    <text evidence="2">The sequence shown here is derived from an EMBL/GenBank/DDBJ whole genome shotgun (WGS) entry which is preliminary data.</text>
</comment>
<gene>
    <name evidence="2" type="ORF">C1I99_14135</name>
</gene>
<evidence type="ECO:0000259" key="1">
    <source>
        <dbReference type="PROSITE" id="PS51819"/>
    </source>
</evidence>
<dbReference type="OrthoDB" id="9798201at2"/>
<dbReference type="AlphaFoldDB" id="A0A2W2CFF0"/>
<feature type="domain" description="VOC" evidence="1">
    <location>
        <begin position="4"/>
        <end position="128"/>
    </location>
</feature>
<dbReference type="InterPro" id="IPR037523">
    <property type="entry name" value="VOC_core"/>
</dbReference>
<proteinExistence type="predicted"/>
<name>A0A2W2CFF0_9ACTN</name>
<dbReference type="SUPFAM" id="SSF54593">
    <property type="entry name" value="Glyoxalase/Bleomycin resistance protein/Dihydroxybiphenyl dioxygenase"/>
    <property type="match status" value="1"/>
</dbReference>